<sequence length="276" mass="30040">MRHLAIKPRFHPFLSAALGLAVLFSAATGALAQTKPKVTDAGDKPTSAIYIGNSFFYYNNSLHNHVGQLIAAGQPGFRHRASSATISGSGMNWHDVESYFRPNAVGSYSFGANNTVSFNKLDRLFDLAIMMDCSQCPLHPQLKPLFHEFAKKHSDTVRKHGAKPVFFMSWAYKDVPSMTAELAEAYTQAGNDNNALVIPAGLAFGKSIAKMPALDLYVADLRHPSVAGSYLAACVTYATLLKASPVDLKYTAGLDPAIAKHLQTVAWETVQEYFKP</sequence>
<dbReference type="Proteomes" id="UP000620596">
    <property type="component" value="Unassembled WGS sequence"/>
</dbReference>
<organism evidence="2 3">
    <name type="scientific">Polaromonas eurypsychrophila</name>
    <dbReference type="NCBI Taxonomy" id="1614635"/>
    <lineage>
        <taxon>Bacteria</taxon>
        <taxon>Pseudomonadati</taxon>
        <taxon>Pseudomonadota</taxon>
        <taxon>Betaproteobacteria</taxon>
        <taxon>Burkholderiales</taxon>
        <taxon>Comamonadaceae</taxon>
        <taxon>Polaromonas</taxon>
    </lineage>
</organism>
<reference evidence="2" key="1">
    <citation type="journal article" date="2014" name="Int. J. Syst. Evol. Microbiol.">
        <title>Complete genome sequence of Corynebacterium casei LMG S-19264T (=DSM 44701T), isolated from a smear-ripened cheese.</title>
        <authorList>
            <consortium name="US DOE Joint Genome Institute (JGI-PGF)"/>
            <person name="Walter F."/>
            <person name="Albersmeier A."/>
            <person name="Kalinowski J."/>
            <person name="Ruckert C."/>
        </authorList>
    </citation>
    <scope>NUCLEOTIDE SEQUENCE</scope>
    <source>
        <strain evidence="2">CGMCC 1.15322</strain>
    </source>
</reference>
<dbReference type="Gene3D" id="3.40.50.1110">
    <property type="entry name" value="SGNH hydrolase"/>
    <property type="match status" value="1"/>
</dbReference>
<evidence type="ECO:0000313" key="2">
    <source>
        <dbReference type="EMBL" id="GGB02090.1"/>
    </source>
</evidence>
<feature type="chain" id="PRO_5037793496" description="SGNH/GDSL hydrolase family protein" evidence="1">
    <location>
        <begin position="33"/>
        <end position="276"/>
    </location>
</feature>
<comment type="caution">
    <text evidence="2">The sequence shown here is derived from an EMBL/GenBank/DDBJ whole genome shotgun (WGS) entry which is preliminary data.</text>
</comment>
<feature type="signal peptide" evidence="1">
    <location>
        <begin position="1"/>
        <end position="32"/>
    </location>
</feature>
<dbReference type="InterPro" id="IPR036514">
    <property type="entry name" value="SGNH_hydro_sf"/>
</dbReference>
<evidence type="ECO:0008006" key="4">
    <source>
        <dbReference type="Google" id="ProtNLM"/>
    </source>
</evidence>
<evidence type="ECO:0000256" key="1">
    <source>
        <dbReference type="SAM" id="SignalP"/>
    </source>
</evidence>
<protein>
    <recommendedName>
        <fullName evidence="4">SGNH/GDSL hydrolase family protein</fullName>
    </recommendedName>
</protein>
<gene>
    <name evidence="2" type="ORF">GCM10011496_23790</name>
</gene>
<proteinExistence type="predicted"/>
<keyword evidence="3" id="KW-1185">Reference proteome</keyword>
<dbReference type="AlphaFoldDB" id="A0A916SIS0"/>
<keyword evidence="1" id="KW-0732">Signal</keyword>
<dbReference type="EMBL" id="BMIG01000008">
    <property type="protein sequence ID" value="GGB02090.1"/>
    <property type="molecule type" value="Genomic_DNA"/>
</dbReference>
<dbReference type="GO" id="GO:0016788">
    <property type="term" value="F:hydrolase activity, acting on ester bonds"/>
    <property type="evidence" value="ECO:0007669"/>
    <property type="project" value="UniProtKB-ARBA"/>
</dbReference>
<dbReference type="RefSeq" id="WP_188708736.1">
    <property type="nucleotide sequence ID" value="NZ_BMIG01000008.1"/>
</dbReference>
<reference evidence="2" key="2">
    <citation type="submission" date="2020-09" db="EMBL/GenBank/DDBJ databases">
        <authorList>
            <person name="Sun Q."/>
            <person name="Zhou Y."/>
        </authorList>
    </citation>
    <scope>NUCLEOTIDE SEQUENCE</scope>
    <source>
        <strain evidence="2">CGMCC 1.15322</strain>
    </source>
</reference>
<name>A0A916SIS0_9BURK</name>
<evidence type="ECO:0000313" key="3">
    <source>
        <dbReference type="Proteomes" id="UP000620596"/>
    </source>
</evidence>
<accession>A0A916SIS0</accession>
<dbReference type="SUPFAM" id="SSF52266">
    <property type="entry name" value="SGNH hydrolase"/>
    <property type="match status" value="1"/>
</dbReference>